<dbReference type="PROSITE" id="PS51273">
    <property type="entry name" value="GATASE_TYPE_1"/>
    <property type="match status" value="1"/>
</dbReference>
<sequence>MKIGVLALQGAFREHIQMLKQLNVETKEIRNKEDLEDIQGIILPGGESTAMGKLLVDLNIKDKLKNMIENGLPVLGTCAGMILLANKLSNDTTSHLALMDILVKRNAYGRQLGSFTTYENFKGIEDLVKMVFIRAPYIEKVGDNVDILATVNNNIVAARTNNILVISFHPELTEDTKVHKYFLEMCKASSLN</sequence>
<comment type="pathway">
    <text evidence="10">Cofactor biosynthesis; pyridoxal 5'-phosphate biosynthesis.</text>
</comment>
<evidence type="ECO:0000256" key="5">
    <source>
        <dbReference type="ARBA" id="ARBA00023239"/>
    </source>
</evidence>
<evidence type="ECO:0000256" key="12">
    <source>
        <dbReference type="PIRSR" id="PIRSR005639-2"/>
    </source>
</evidence>
<feature type="active site" description="Nucleophile" evidence="10 11">
    <location>
        <position position="78"/>
    </location>
</feature>
<keyword evidence="3 10" id="KW-0663">Pyridoxal phosphate</keyword>
<name>A0A1T4N8Y0_9FUSO</name>
<accession>A0A1T4N8Y0</accession>
<reference evidence="13 14" key="1">
    <citation type="submission" date="2017-02" db="EMBL/GenBank/DDBJ databases">
        <authorList>
            <person name="Peterson S.W."/>
        </authorList>
    </citation>
    <scope>NUCLEOTIDE SEQUENCE [LARGE SCALE GENOMIC DNA]</scope>
    <source>
        <strain evidence="13 14">ATCC 700028</strain>
    </source>
</reference>
<dbReference type="PROSITE" id="PS51130">
    <property type="entry name" value="PDXT_SNO_2"/>
    <property type="match status" value="1"/>
</dbReference>
<dbReference type="GO" id="GO:0036381">
    <property type="term" value="F:pyridoxal 5'-phosphate synthase (glutamine hydrolysing) activity"/>
    <property type="evidence" value="ECO:0007669"/>
    <property type="project" value="UniProtKB-UniRule"/>
</dbReference>
<feature type="active site" description="Charge relay system" evidence="10 11">
    <location>
        <position position="169"/>
    </location>
</feature>
<feature type="binding site" evidence="10 12">
    <location>
        <begin position="133"/>
        <end position="134"/>
    </location>
    <ligand>
        <name>L-glutamine</name>
        <dbReference type="ChEBI" id="CHEBI:58359"/>
    </ligand>
</feature>
<comment type="function">
    <text evidence="8 10">Catalyzes the hydrolysis of glutamine to glutamate and ammonia as part of the biosynthesis of pyridoxal 5'-phosphate. The resulting ammonia molecule is channeled to the active site of PdxS.</text>
</comment>
<evidence type="ECO:0000256" key="6">
    <source>
        <dbReference type="ARBA" id="ARBA00047992"/>
    </source>
</evidence>
<dbReference type="HAMAP" id="MF_01615">
    <property type="entry name" value="PdxT"/>
    <property type="match status" value="1"/>
</dbReference>
<evidence type="ECO:0000256" key="4">
    <source>
        <dbReference type="ARBA" id="ARBA00022962"/>
    </source>
</evidence>
<evidence type="ECO:0000256" key="1">
    <source>
        <dbReference type="ARBA" id="ARBA00008345"/>
    </source>
</evidence>
<dbReference type="PIRSF" id="PIRSF005639">
    <property type="entry name" value="Glut_amidoT_SNO"/>
    <property type="match status" value="1"/>
</dbReference>
<dbReference type="SUPFAM" id="SSF52317">
    <property type="entry name" value="Class I glutamine amidotransferase-like"/>
    <property type="match status" value="1"/>
</dbReference>
<dbReference type="InterPro" id="IPR029062">
    <property type="entry name" value="Class_I_gatase-like"/>
</dbReference>
<dbReference type="AlphaFoldDB" id="A0A1T4N8Y0"/>
<dbReference type="GO" id="GO:0042823">
    <property type="term" value="P:pyridoxal phosphate biosynthetic process"/>
    <property type="evidence" value="ECO:0007669"/>
    <property type="project" value="UniProtKB-UniRule"/>
</dbReference>
<dbReference type="InterPro" id="IPR021196">
    <property type="entry name" value="PdxT/SNO_CS"/>
</dbReference>
<keyword evidence="5 10" id="KW-0456">Lyase</keyword>
<evidence type="ECO:0000313" key="13">
    <source>
        <dbReference type="EMBL" id="SJZ75576.1"/>
    </source>
</evidence>
<comment type="catalytic activity">
    <reaction evidence="7 10">
        <text>L-glutamine + H2O = L-glutamate + NH4(+)</text>
        <dbReference type="Rhea" id="RHEA:15889"/>
        <dbReference type="ChEBI" id="CHEBI:15377"/>
        <dbReference type="ChEBI" id="CHEBI:28938"/>
        <dbReference type="ChEBI" id="CHEBI:29985"/>
        <dbReference type="ChEBI" id="CHEBI:58359"/>
        <dbReference type="EC" id="3.5.1.2"/>
    </reaction>
</comment>
<dbReference type="PANTHER" id="PTHR31559:SF0">
    <property type="entry name" value="PYRIDOXAL 5'-PHOSPHATE SYNTHASE SUBUNIT SNO1-RELATED"/>
    <property type="match status" value="1"/>
</dbReference>
<keyword evidence="2 10" id="KW-0378">Hydrolase</keyword>
<gene>
    <name evidence="10" type="primary">pdxT</name>
    <name evidence="13" type="ORF">SAMN02745174_01462</name>
</gene>
<evidence type="ECO:0000256" key="2">
    <source>
        <dbReference type="ARBA" id="ARBA00022801"/>
    </source>
</evidence>
<dbReference type="GO" id="GO:0006543">
    <property type="term" value="P:L-glutamine catabolic process"/>
    <property type="evidence" value="ECO:0007669"/>
    <property type="project" value="UniProtKB-UniRule"/>
</dbReference>
<dbReference type="InterPro" id="IPR002161">
    <property type="entry name" value="PdxT/SNO"/>
</dbReference>
<dbReference type="Pfam" id="PF01174">
    <property type="entry name" value="SNO"/>
    <property type="match status" value="1"/>
</dbReference>
<dbReference type="NCBIfam" id="TIGR03800">
    <property type="entry name" value="PLP_synth_Pdx2"/>
    <property type="match status" value="1"/>
</dbReference>
<evidence type="ECO:0000256" key="8">
    <source>
        <dbReference type="ARBA" id="ARBA00054599"/>
    </source>
</evidence>
<dbReference type="PANTHER" id="PTHR31559">
    <property type="entry name" value="PYRIDOXAL 5'-PHOSPHATE SYNTHASE SUBUNIT SNO"/>
    <property type="match status" value="1"/>
</dbReference>
<dbReference type="PROSITE" id="PS01236">
    <property type="entry name" value="PDXT_SNO_1"/>
    <property type="match status" value="1"/>
</dbReference>
<feature type="binding site" evidence="10 12">
    <location>
        <begin position="46"/>
        <end position="48"/>
    </location>
    <ligand>
        <name>L-glutamine</name>
        <dbReference type="ChEBI" id="CHEBI:58359"/>
    </ligand>
</feature>
<protein>
    <recommendedName>
        <fullName evidence="10">Pyridoxal 5'-phosphate synthase subunit PdxT</fullName>
        <ecNumber evidence="10">4.3.3.6</ecNumber>
    </recommendedName>
    <alternativeName>
        <fullName evidence="10">Pdx2</fullName>
    </alternativeName>
    <alternativeName>
        <fullName evidence="10">Pyridoxal 5'-phosphate synthase glutaminase subunit</fullName>
        <ecNumber evidence="10">3.5.1.2</ecNumber>
    </alternativeName>
</protein>
<evidence type="ECO:0000256" key="3">
    <source>
        <dbReference type="ARBA" id="ARBA00022898"/>
    </source>
</evidence>
<evidence type="ECO:0000256" key="7">
    <source>
        <dbReference type="ARBA" id="ARBA00049534"/>
    </source>
</evidence>
<proteinExistence type="inferred from homology"/>
<dbReference type="RefSeq" id="WP_078693952.1">
    <property type="nucleotide sequence ID" value="NZ_FUWX01000010.1"/>
</dbReference>
<comment type="catalytic activity">
    <reaction evidence="6 10">
        <text>aldehydo-D-ribose 5-phosphate + D-glyceraldehyde 3-phosphate + L-glutamine = pyridoxal 5'-phosphate + L-glutamate + phosphate + 3 H2O + H(+)</text>
        <dbReference type="Rhea" id="RHEA:31507"/>
        <dbReference type="ChEBI" id="CHEBI:15377"/>
        <dbReference type="ChEBI" id="CHEBI:15378"/>
        <dbReference type="ChEBI" id="CHEBI:29985"/>
        <dbReference type="ChEBI" id="CHEBI:43474"/>
        <dbReference type="ChEBI" id="CHEBI:58273"/>
        <dbReference type="ChEBI" id="CHEBI:58359"/>
        <dbReference type="ChEBI" id="CHEBI:59776"/>
        <dbReference type="ChEBI" id="CHEBI:597326"/>
        <dbReference type="EC" id="4.3.3.6"/>
    </reaction>
</comment>
<evidence type="ECO:0000256" key="10">
    <source>
        <dbReference type="HAMAP-Rule" id="MF_01615"/>
    </source>
</evidence>
<dbReference type="GO" id="GO:0004359">
    <property type="term" value="F:glutaminase activity"/>
    <property type="evidence" value="ECO:0007669"/>
    <property type="project" value="UniProtKB-UniRule"/>
</dbReference>
<feature type="active site" description="Charge relay system" evidence="10 11">
    <location>
        <position position="171"/>
    </location>
</feature>
<organism evidence="13 14">
    <name type="scientific">Cetobacterium ceti</name>
    <dbReference type="NCBI Taxonomy" id="180163"/>
    <lineage>
        <taxon>Bacteria</taxon>
        <taxon>Fusobacteriati</taxon>
        <taxon>Fusobacteriota</taxon>
        <taxon>Fusobacteriia</taxon>
        <taxon>Fusobacteriales</taxon>
        <taxon>Fusobacteriaceae</taxon>
        <taxon>Cetobacterium</taxon>
    </lineage>
</organism>
<keyword evidence="4 10" id="KW-0315">Glutamine amidotransferase</keyword>
<dbReference type="EMBL" id="FUWX01000010">
    <property type="protein sequence ID" value="SJZ75576.1"/>
    <property type="molecule type" value="Genomic_DNA"/>
</dbReference>
<keyword evidence="14" id="KW-1185">Reference proteome</keyword>
<evidence type="ECO:0000256" key="11">
    <source>
        <dbReference type="PIRSR" id="PIRSR005639-1"/>
    </source>
</evidence>
<dbReference type="GO" id="GO:0008614">
    <property type="term" value="P:pyridoxine metabolic process"/>
    <property type="evidence" value="ECO:0007669"/>
    <property type="project" value="TreeGrafter"/>
</dbReference>
<evidence type="ECO:0000313" key="14">
    <source>
        <dbReference type="Proteomes" id="UP000191153"/>
    </source>
</evidence>
<dbReference type="EC" id="4.3.3.6" evidence="10"/>
<dbReference type="CDD" id="cd01749">
    <property type="entry name" value="GATase1_PB"/>
    <property type="match status" value="1"/>
</dbReference>
<dbReference type="Proteomes" id="UP000191153">
    <property type="component" value="Unassembled WGS sequence"/>
</dbReference>
<dbReference type="GO" id="GO:0005829">
    <property type="term" value="C:cytosol"/>
    <property type="evidence" value="ECO:0007669"/>
    <property type="project" value="TreeGrafter"/>
</dbReference>
<dbReference type="FunFam" id="3.40.50.880:FF:000010">
    <property type="entry name" value="uncharacterized protein LOC100176842 isoform X2"/>
    <property type="match status" value="1"/>
</dbReference>
<dbReference type="STRING" id="180163.SAMN02745174_01462"/>
<comment type="similarity">
    <text evidence="1 10">Belongs to the glutaminase PdxT/SNO family.</text>
</comment>
<dbReference type="EC" id="3.5.1.2" evidence="10"/>
<dbReference type="OrthoDB" id="9810320at2"/>
<feature type="binding site" evidence="10 12">
    <location>
        <position position="105"/>
    </location>
    <ligand>
        <name>L-glutamine</name>
        <dbReference type="ChEBI" id="CHEBI:58359"/>
    </ligand>
</feature>
<evidence type="ECO:0000256" key="9">
    <source>
        <dbReference type="ARBA" id="ARBA00064749"/>
    </source>
</evidence>
<comment type="subunit">
    <text evidence="9 10">In the presence of PdxS, forms a dodecamer of heterodimers. Only shows activity in the heterodimer.</text>
</comment>
<dbReference type="Gene3D" id="3.40.50.880">
    <property type="match status" value="1"/>
</dbReference>
<dbReference type="UniPathway" id="UPA00245"/>
<dbReference type="GO" id="GO:1903600">
    <property type="term" value="C:glutaminase complex"/>
    <property type="evidence" value="ECO:0007669"/>
    <property type="project" value="TreeGrafter"/>
</dbReference>